<dbReference type="Pfam" id="PF22669">
    <property type="entry name" value="Exo_endo_phos2"/>
    <property type="match status" value="1"/>
</dbReference>
<keyword evidence="4" id="KW-0378">Hydrolase</keyword>
<comment type="similarity">
    <text evidence="2">In the central section; belongs to the inositol 1,4,5-trisphosphate 5-phosphatase family.</text>
</comment>
<evidence type="ECO:0000256" key="1">
    <source>
        <dbReference type="ARBA" id="ARBA00008943"/>
    </source>
</evidence>
<organism evidence="7 8">
    <name type="scientific">Euplotes crassus</name>
    <dbReference type="NCBI Taxonomy" id="5936"/>
    <lineage>
        <taxon>Eukaryota</taxon>
        <taxon>Sar</taxon>
        <taxon>Alveolata</taxon>
        <taxon>Ciliophora</taxon>
        <taxon>Intramacronucleata</taxon>
        <taxon>Spirotrichea</taxon>
        <taxon>Hypotrichia</taxon>
        <taxon>Euplotida</taxon>
        <taxon>Euplotidae</taxon>
        <taxon>Moneuplotes</taxon>
    </lineage>
</organism>
<gene>
    <name evidence="7" type="ORF">ECRASSUSDP1_LOCUS18087</name>
</gene>
<proteinExistence type="inferred from homology"/>
<evidence type="ECO:0000256" key="4">
    <source>
        <dbReference type="ARBA" id="ARBA00022801"/>
    </source>
</evidence>
<dbReference type="AlphaFoldDB" id="A0AAD2D0S5"/>
<dbReference type="PANTHER" id="PTHR11200:SF275">
    <property type="entry name" value="LD06095P"/>
    <property type="match status" value="1"/>
</dbReference>
<comment type="similarity">
    <text evidence="1">Belongs to the synaptojanin family.</text>
</comment>
<dbReference type="InterPro" id="IPR036691">
    <property type="entry name" value="Endo/exonu/phosph_ase_sf"/>
</dbReference>
<dbReference type="Proteomes" id="UP001295684">
    <property type="component" value="Unassembled WGS sequence"/>
</dbReference>
<reference evidence="7" key="1">
    <citation type="submission" date="2023-07" db="EMBL/GenBank/DDBJ databases">
        <authorList>
            <consortium name="AG Swart"/>
            <person name="Singh M."/>
            <person name="Singh A."/>
            <person name="Seah K."/>
            <person name="Emmerich C."/>
        </authorList>
    </citation>
    <scope>NUCLEOTIDE SEQUENCE</scope>
    <source>
        <strain evidence="7">DP1</strain>
    </source>
</reference>
<dbReference type="SMART" id="SM00128">
    <property type="entry name" value="IPPc"/>
    <property type="match status" value="1"/>
</dbReference>
<dbReference type="EC" id="3.1.3.36" evidence="3"/>
<evidence type="ECO:0000256" key="3">
    <source>
        <dbReference type="ARBA" id="ARBA00013044"/>
    </source>
</evidence>
<dbReference type="SUPFAM" id="SSF56219">
    <property type="entry name" value="DNase I-like"/>
    <property type="match status" value="1"/>
</dbReference>
<feature type="domain" description="SAC" evidence="6">
    <location>
        <begin position="153"/>
        <end position="484"/>
    </location>
</feature>
<dbReference type="InterPro" id="IPR002013">
    <property type="entry name" value="SAC_dom"/>
</dbReference>
<dbReference type="EMBL" id="CAMPGE010018280">
    <property type="protein sequence ID" value="CAI2376714.1"/>
    <property type="molecule type" value="Genomic_DNA"/>
</dbReference>
<dbReference type="PROSITE" id="PS50275">
    <property type="entry name" value="SAC"/>
    <property type="match status" value="1"/>
</dbReference>
<name>A0AAD2D0S5_EUPCR</name>
<dbReference type="GO" id="GO:0004439">
    <property type="term" value="F:phosphatidylinositol-4,5-bisphosphate 5-phosphatase activity"/>
    <property type="evidence" value="ECO:0007669"/>
    <property type="project" value="UniProtKB-EC"/>
</dbReference>
<evidence type="ECO:0000259" key="6">
    <source>
        <dbReference type="PROSITE" id="PS50275"/>
    </source>
</evidence>
<evidence type="ECO:0000256" key="5">
    <source>
        <dbReference type="SAM" id="MobiDB-lite"/>
    </source>
</evidence>
<feature type="region of interest" description="Disordered" evidence="5">
    <location>
        <begin position="976"/>
        <end position="1021"/>
    </location>
</feature>
<dbReference type="InterPro" id="IPR046985">
    <property type="entry name" value="IP5"/>
</dbReference>
<dbReference type="Gene3D" id="3.60.10.10">
    <property type="entry name" value="Endonuclease/exonuclease/phosphatase"/>
    <property type="match status" value="1"/>
</dbReference>
<feature type="compositionally biased region" description="Polar residues" evidence="5">
    <location>
        <begin position="1002"/>
        <end position="1012"/>
    </location>
</feature>
<evidence type="ECO:0000313" key="7">
    <source>
        <dbReference type="EMBL" id="CAI2376714.1"/>
    </source>
</evidence>
<dbReference type="PANTHER" id="PTHR11200">
    <property type="entry name" value="INOSITOL 5-PHOSPHATASE"/>
    <property type="match status" value="1"/>
</dbReference>
<dbReference type="InterPro" id="IPR000300">
    <property type="entry name" value="IPPc"/>
</dbReference>
<evidence type="ECO:0000256" key="2">
    <source>
        <dbReference type="ARBA" id="ARBA00009678"/>
    </source>
</evidence>
<comment type="caution">
    <text evidence="7">The sequence shown here is derived from an EMBL/GenBank/DDBJ whole genome shotgun (WGS) entry which is preliminary data.</text>
</comment>
<evidence type="ECO:0000313" key="8">
    <source>
        <dbReference type="Proteomes" id="UP001295684"/>
    </source>
</evidence>
<dbReference type="Pfam" id="PF02383">
    <property type="entry name" value="Syja_N"/>
    <property type="match status" value="1"/>
</dbReference>
<dbReference type="GO" id="GO:0046856">
    <property type="term" value="P:phosphatidylinositol dephosphorylation"/>
    <property type="evidence" value="ECO:0007669"/>
    <property type="project" value="InterPro"/>
</dbReference>
<keyword evidence="8" id="KW-1185">Reference proteome</keyword>
<protein>
    <recommendedName>
        <fullName evidence="3">phosphoinositide 5-phosphatase</fullName>
        <ecNumber evidence="3">3.1.3.36</ecNumber>
    </recommendedName>
</protein>
<sequence>MEPTEYIESENTSDSKVFTLYESHDYICIANGIDSNKEIEKQEGEPLQCIQIDRNTHELSEVTDPLRAQNFLEELRIGTAKQIKINGIIGFVYIYKFLYFCVITKSRNVGCIIPGRDIYFIEKVKFFPVLPKNKKESKEAHNCMKCMKKYFMSGFYYSHNYNLLVSRERFQKLEESEKAMDWSKFDNDYYWNFHMNETKQIPLKWRTIVVQGYFFQQYLSLEGKGTIKLGCLSRRKCKRGGTRLNARGIDDSGYVGNFVETESFIIIDGELKIFTQIRGSIPLFWKQEGLKGAVKFKRDPSNSLKAMKKHFYQLQEEYGPVLMVNLLKETSAREDLLSTNIKKLLHEHIEDIGDISYYHFDFHSNGIKNLFKILEGTKEFINSNKYYSEEIDSGSVTRNQNGVVRTNCMDCLDRTNFSQTKLYLFALQKQLLDSGVDLAGLYGPADYEDDGLPFGQNIRENPLVRSINSFWADNGDFISLQYTGTNSTITRVMKEGKKGFISALNHKYQDVNRFINNNFTDDFKEKCIKMILGLCKYSGPNGSTKGTIDKERLRNFSLSALTWNVGNSDPKKYSTIYDQFPTFSESDIVVVSLQEIIKLSTMNVLRKKNGEAIVNWISVFSTILGEHFILISQKALVGVLVLVFLKKEHSSHLCDVYVTEQKLGFKNSFGNKGAVAIRIGINNTKFCFIGCHLESEATNLKKRVKHVNQLHKEKGFMKDLFDKREISEFSHKKKKFSPFDIFDYVFLTGDLNFRILNSEGIIVKYIEENRLEELQAFDELASLRTHHDYLKKYDEGEIKFKPTYKYQVSSDPPAYDIKKDSLPSYCDRVLYKSNPDISCKRYDSINCTVSDHLPVVADFVLHVDGIDLVEDNSYILEQTQTIEETKVSLSREDSEDEDNQLDFLEIEANYCRLSKTVRPRGPGQGNDRVISCNLDGQWGGTLDIINEEHGEGSKYTSRGSLTLSWLLTKQINKNPSEVQTQLEEEKKDGNSSLSSSSEDVGEQQSDGKSLSESWFEPIPSPSVVAPTQIKLKYEQK</sequence>
<accession>A0AAD2D0S5</accession>